<dbReference type="Proteomes" id="UP001630127">
    <property type="component" value="Unassembled WGS sequence"/>
</dbReference>
<feature type="region of interest" description="Disordered" evidence="1">
    <location>
        <begin position="111"/>
        <end position="138"/>
    </location>
</feature>
<reference evidence="2 3" key="1">
    <citation type="submission" date="2024-11" db="EMBL/GenBank/DDBJ databases">
        <title>A near-complete genome assembly of Cinchona calisaya.</title>
        <authorList>
            <person name="Lian D.C."/>
            <person name="Zhao X.W."/>
            <person name="Wei L."/>
        </authorList>
    </citation>
    <scope>NUCLEOTIDE SEQUENCE [LARGE SCALE GENOMIC DNA]</scope>
    <source>
        <tissue evidence="2">Nenye</tissue>
    </source>
</reference>
<evidence type="ECO:0000313" key="3">
    <source>
        <dbReference type="Proteomes" id="UP001630127"/>
    </source>
</evidence>
<proteinExistence type="predicted"/>
<feature type="compositionally biased region" description="Basic and acidic residues" evidence="1">
    <location>
        <begin position="111"/>
        <end position="127"/>
    </location>
</feature>
<dbReference type="EMBL" id="JBJUIK010000003">
    <property type="protein sequence ID" value="KAL3533101.1"/>
    <property type="molecule type" value="Genomic_DNA"/>
</dbReference>
<name>A0ABD3API5_9GENT</name>
<sequence length="138" mass="15729">MVRNHGNLVNKMLATTSETDEEDDMQGLIHEALGNINSTSAIHGTKENFDFGFESENDIARDEETTNFFKLLKHTKEELSKGCKTKDNLNALYDLKEMRIRKALHPQLKNDKVEKLKTSSNDNDYHKKVSYLASGPNK</sequence>
<gene>
    <name evidence="2" type="ORF">ACH5RR_006622</name>
</gene>
<comment type="caution">
    <text evidence="2">The sequence shown here is derived from an EMBL/GenBank/DDBJ whole genome shotgun (WGS) entry which is preliminary data.</text>
</comment>
<protein>
    <submittedName>
        <fullName evidence="2">Uncharacterized protein</fullName>
    </submittedName>
</protein>
<dbReference type="AlphaFoldDB" id="A0ABD3API5"/>
<accession>A0ABD3API5</accession>
<keyword evidence="3" id="KW-1185">Reference proteome</keyword>
<evidence type="ECO:0000313" key="2">
    <source>
        <dbReference type="EMBL" id="KAL3533101.1"/>
    </source>
</evidence>
<evidence type="ECO:0000256" key="1">
    <source>
        <dbReference type="SAM" id="MobiDB-lite"/>
    </source>
</evidence>
<organism evidence="2 3">
    <name type="scientific">Cinchona calisaya</name>
    <dbReference type="NCBI Taxonomy" id="153742"/>
    <lineage>
        <taxon>Eukaryota</taxon>
        <taxon>Viridiplantae</taxon>
        <taxon>Streptophyta</taxon>
        <taxon>Embryophyta</taxon>
        <taxon>Tracheophyta</taxon>
        <taxon>Spermatophyta</taxon>
        <taxon>Magnoliopsida</taxon>
        <taxon>eudicotyledons</taxon>
        <taxon>Gunneridae</taxon>
        <taxon>Pentapetalae</taxon>
        <taxon>asterids</taxon>
        <taxon>lamiids</taxon>
        <taxon>Gentianales</taxon>
        <taxon>Rubiaceae</taxon>
        <taxon>Cinchonoideae</taxon>
        <taxon>Cinchoneae</taxon>
        <taxon>Cinchona</taxon>
    </lineage>
</organism>